<dbReference type="Gene3D" id="2.160.20.10">
    <property type="entry name" value="Single-stranded right-handed beta-helix, Pectin lyase-like"/>
    <property type="match status" value="1"/>
</dbReference>
<evidence type="ECO:0000313" key="2">
    <source>
        <dbReference type="EMBL" id="MDQ0469683.1"/>
    </source>
</evidence>
<protein>
    <submittedName>
        <fullName evidence="2">Secreted repeat protein (TIGR03808 family)</fullName>
    </submittedName>
</protein>
<dbReference type="Pfam" id="PF13229">
    <property type="entry name" value="Beta_helix"/>
    <property type="match status" value="1"/>
</dbReference>
<dbReference type="SMART" id="SM00710">
    <property type="entry name" value="PbH1"/>
    <property type="match status" value="8"/>
</dbReference>
<gene>
    <name evidence="2" type="ORF">QO011_002699</name>
</gene>
<dbReference type="InterPro" id="IPR022444">
    <property type="entry name" value="Cofactor-bd_rpt"/>
</dbReference>
<dbReference type="Proteomes" id="UP001242480">
    <property type="component" value="Unassembled WGS sequence"/>
</dbReference>
<reference evidence="2 3" key="1">
    <citation type="submission" date="2023-07" db="EMBL/GenBank/DDBJ databases">
        <title>Genomic Encyclopedia of Type Strains, Phase IV (KMG-IV): sequencing the most valuable type-strain genomes for metagenomic binning, comparative biology and taxonomic classification.</title>
        <authorList>
            <person name="Goeker M."/>
        </authorList>
    </citation>
    <scope>NUCLEOTIDE SEQUENCE [LARGE SCALE GENOMIC DNA]</scope>
    <source>
        <strain evidence="2 3">DSM 19619</strain>
    </source>
</reference>
<dbReference type="InterPro" id="IPR006626">
    <property type="entry name" value="PbH1"/>
</dbReference>
<dbReference type="SUPFAM" id="SSF51126">
    <property type="entry name" value="Pectin lyase-like"/>
    <property type="match status" value="1"/>
</dbReference>
<dbReference type="InterPro" id="IPR006311">
    <property type="entry name" value="TAT_signal"/>
</dbReference>
<evidence type="ECO:0000259" key="1">
    <source>
        <dbReference type="Pfam" id="PF13229"/>
    </source>
</evidence>
<dbReference type="EMBL" id="JAUSVX010000004">
    <property type="protein sequence ID" value="MDQ0469683.1"/>
    <property type="molecule type" value="Genomic_DNA"/>
</dbReference>
<feature type="domain" description="Right handed beta helix" evidence="1">
    <location>
        <begin position="167"/>
        <end position="318"/>
    </location>
</feature>
<proteinExistence type="predicted"/>
<dbReference type="NCBIfam" id="TIGR03808">
    <property type="entry name" value="RR_plus_rpt_1"/>
    <property type="match status" value="1"/>
</dbReference>
<accession>A0ABU0J601</accession>
<dbReference type="PROSITE" id="PS51318">
    <property type="entry name" value="TAT"/>
    <property type="match status" value="1"/>
</dbReference>
<evidence type="ECO:0000313" key="3">
    <source>
        <dbReference type="Proteomes" id="UP001242480"/>
    </source>
</evidence>
<dbReference type="RefSeq" id="WP_307272598.1">
    <property type="nucleotide sequence ID" value="NZ_JAUSVX010000004.1"/>
</dbReference>
<comment type="caution">
    <text evidence="2">The sequence shown here is derived from an EMBL/GenBank/DDBJ whole genome shotgun (WGS) entry which is preliminary data.</text>
</comment>
<organism evidence="2 3">
    <name type="scientific">Labrys wisconsinensis</name>
    <dbReference type="NCBI Taxonomy" id="425677"/>
    <lineage>
        <taxon>Bacteria</taxon>
        <taxon>Pseudomonadati</taxon>
        <taxon>Pseudomonadota</taxon>
        <taxon>Alphaproteobacteria</taxon>
        <taxon>Hyphomicrobiales</taxon>
        <taxon>Xanthobacteraceae</taxon>
        <taxon>Labrys</taxon>
    </lineage>
</organism>
<name>A0ABU0J601_9HYPH</name>
<keyword evidence="3" id="KW-1185">Reference proteome</keyword>
<dbReference type="InterPro" id="IPR022388">
    <property type="entry name" value="CHP03808"/>
</dbReference>
<dbReference type="InterPro" id="IPR011050">
    <property type="entry name" value="Pectin_lyase_fold/virulence"/>
</dbReference>
<dbReference type="InterPro" id="IPR012334">
    <property type="entry name" value="Pectin_lyas_fold"/>
</dbReference>
<dbReference type="InterPro" id="IPR039448">
    <property type="entry name" value="Beta_helix"/>
</dbReference>
<sequence>MVIERRSFLTAGASALAGGGLIGPAAAAAPGLKPGGADQSAAFAKAVAAAAASGRPLQLEAGAYRVGGVAVPPGTRIEGIPGATRLVAIGPGPILRAEGGGDLALAGLTLDGGNAGMDKEQGLVMLSGLAAVDIRDCRFRATPGHALVLQRCGGLVETCAFEAVQTAIYANDSAGLAIRGNRVRGCGDNGILVHRSEKGYDGTLVVHNRIESIRADGGGLGWNGNGINVYRAGHVVVAQNVLRDCAFSFIRANSADAVEILGNSCDSAGETGIYSEFAFEGAVIAQNVVERAANGISVVNFDKGGRLATVQGNIVRSAFRRILPEGGRESYGSGIAIEADATATGNVVENCPTAGFSLGYGNYLRDVVLSGNVARQCGVGVAITVADAARGALVTGNVFSGCPGGAVVGYAWEDKATGDLTAEGTGAYPGIVVTGNSVR</sequence>
<dbReference type="NCBIfam" id="TIGR03807">
    <property type="entry name" value="RR_fam_repeat"/>
    <property type="match status" value="1"/>
</dbReference>